<evidence type="ECO:0000313" key="2">
    <source>
        <dbReference type="WBParaSite" id="ES5_v2.g26952.t1"/>
    </source>
</evidence>
<organism evidence="1 2">
    <name type="scientific">Panagrolaimus sp. ES5</name>
    <dbReference type="NCBI Taxonomy" id="591445"/>
    <lineage>
        <taxon>Eukaryota</taxon>
        <taxon>Metazoa</taxon>
        <taxon>Ecdysozoa</taxon>
        <taxon>Nematoda</taxon>
        <taxon>Chromadorea</taxon>
        <taxon>Rhabditida</taxon>
        <taxon>Tylenchina</taxon>
        <taxon>Panagrolaimomorpha</taxon>
        <taxon>Panagrolaimoidea</taxon>
        <taxon>Panagrolaimidae</taxon>
        <taxon>Panagrolaimus</taxon>
    </lineage>
</organism>
<accession>A0AC34GB72</accession>
<sequence>MYFLAPRKVCLKDKSVDIEIDDENKIEDIKTALRDIEISCLTLVMDAHKRLVYFEKLTSEYPNYYPIYLAEIERLSKAKKIPELKKMVEKLMEIIESKKVAEFFGVKSEFSEENLRKKEIMENKKSAIIDALFFQANLFLDSLLKVSTKDIPDAFRNNFDPRKENTAETTDKTVEVEKQIVENDDAITESGKNFGQVDFAELDAVEKEEEETSKMLKENKSTLVAAMAGDHFNELSEKKTSTVEENYTTINEYLSLLSSDDESSLLE</sequence>
<dbReference type="Proteomes" id="UP000887579">
    <property type="component" value="Unplaced"/>
</dbReference>
<dbReference type="WBParaSite" id="ES5_v2.g26952.t1">
    <property type="protein sequence ID" value="ES5_v2.g26952.t1"/>
    <property type="gene ID" value="ES5_v2.g26952"/>
</dbReference>
<proteinExistence type="predicted"/>
<name>A0AC34GB72_9BILA</name>
<reference evidence="2" key="1">
    <citation type="submission" date="2022-11" db="UniProtKB">
        <authorList>
            <consortium name="WormBaseParasite"/>
        </authorList>
    </citation>
    <scope>IDENTIFICATION</scope>
</reference>
<protein>
    <submittedName>
        <fullName evidence="2">Uncharacterized protein</fullName>
    </submittedName>
</protein>
<evidence type="ECO:0000313" key="1">
    <source>
        <dbReference type="Proteomes" id="UP000887579"/>
    </source>
</evidence>